<organism evidence="2 3">
    <name type="scientific">Terribacillus aidingensis</name>
    <dbReference type="NCBI Taxonomy" id="586416"/>
    <lineage>
        <taxon>Bacteria</taxon>
        <taxon>Bacillati</taxon>
        <taxon>Bacillota</taxon>
        <taxon>Bacilli</taxon>
        <taxon>Bacillales</taxon>
        <taxon>Bacillaceae</taxon>
        <taxon>Terribacillus</taxon>
    </lineage>
</organism>
<dbReference type="OrthoDB" id="9804695at2"/>
<protein>
    <submittedName>
        <fullName evidence="2">Predicted CoA-binding protein</fullName>
    </submittedName>
</protein>
<dbReference type="RefSeq" id="WP_097040839.1">
    <property type="nucleotide sequence ID" value="NZ_OBEK01000002.1"/>
</dbReference>
<dbReference type="Gene3D" id="3.40.50.720">
    <property type="entry name" value="NAD(P)-binding Rossmann-like Domain"/>
    <property type="match status" value="1"/>
</dbReference>
<dbReference type="PANTHER" id="PTHR33303:SF2">
    <property type="entry name" value="COA-BINDING DOMAIN-CONTAINING PROTEIN"/>
    <property type="match status" value="1"/>
</dbReference>
<proteinExistence type="predicted"/>
<dbReference type="InterPro" id="IPR003781">
    <property type="entry name" value="CoA-bd"/>
</dbReference>
<dbReference type="SMART" id="SM00881">
    <property type="entry name" value="CoA_binding"/>
    <property type="match status" value="1"/>
</dbReference>
<evidence type="ECO:0000259" key="1">
    <source>
        <dbReference type="SMART" id="SM00881"/>
    </source>
</evidence>
<dbReference type="EMBL" id="OBEK01000002">
    <property type="protein sequence ID" value="SNZ10086.1"/>
    <property type="molecule type" value="Genomic_DNA"/>
</dbReference>
<evidence type="ECO:0000313" key="3">
    <source>
        <dbReference type="Proteomes" id="UP000219356"/>
    </source>
</evidence>
<dbReference type="AlphaFoldDB" id="A0A285NQF1"/>
<reference evidence="3" key="1">
    <citation type="submission" date="2017-09" db="EMBL/GenBank/DDBJ databases">
        <authorList>
            <person name="Varghese N."/>
            <person name="Submissions S."/>
        </authorList>
    </citation>
    <scope>NUCLEOTIDE SEQUENCE [LARGE SCALE GENOMIC DNA]</scope>
    <source>
        <strain evidence="3">CGMCC 1.8913</strain>
    </source>
</reference>
<gene>
    <name evidence="2" type="ORF">SAMN05421503_1529</name>
</gene>
<dbReference type="InterPro" id="IPR036291">
    <property type="entry name" value="NAD(P)-bd_dom_sf"/>
</dbReference>
<dbReference type="PANTHER" id="PTHR33303">
    <property type="entry name" value="CYTOPLASMIC PROTEIN-RELATED"/>
    <property type="match status" value="1"/>
</dbReference>
<dbReference type="Pfam" id="PF13380">
    <property type="entry name" value="CoA_binding_2"/>
    <property type="match status" value="1"/>
</dbReference>
<keyword evidence="3" id="KW-1185">Reference proteome</keyword>
<feature type="domain" description="CoA-binding" evidence="1">
    <location>
        <begin position="15"/>
        <end position="107"/>
    </location>
</feature>
<accession>A0A285NQF1</accession>
<sequence length="142" mass="15747">MAFQNPENSIIRDTLTKAKTIAVVGLSDSPTRTSYGVSQAMQQAGYRIIPVNPTITEVLGEKAYSSLADVPDQIDIINVFRRPEYLPDLAREASKTNARVFWAQQGVYDEEAAAYLKHEGFTVMMDLCIKVAHSVLVRPSNN</sequence>
<dbReference type="STRING" id="586416.GZ22_07500"/>
<dbReference type="SUPFAM" id="SSF51735">
    <property type="entry name" value="NAD(P)-binding Rossmann-fold domains"/>
    <property type="match status" value="1"/>
</dbReference>
<name>A0A285NQF1_9BACI</name>
<evidence type="ECO:0000313" key="2">
    <source>
        <dbReference type="EMBL" id="SNZ10086.1"/>
    </source>
</evidence>
<dbReference type="Proteomes" id="UP000219356">
    <property type="component" value="Unassembled WGS sequence"/>
</dbReference>